<dbReference type="OrthoDB" id="5286990at2759"/>
<evidence type="ECO:0000256" key="1">
    <source>
        <dbReference type="SAM" id="MobiDB-lite"/>
    </source>
</evidence>
<dbReference type="EMBL" id="JAABOJ010000021">
    <property type="protein sequence ID" value="KAF3279382.1"/>
    <property type="molecule type" value="Genomic_DNA"/>
</dbReference>
<protein>
    <submittedName>
        <fullName evidence="2">Uncharacterized protein</fullName>
    </submittedName>
</protein>
<evidence type="ECO:0000313" key="3">
    <source>
        <dbReference type="Proteomes" id="UP000474640"/>
    </source>
</evidence>
<dbReference type="AlphaFoldDB" id="A0A7C8RE07"/>
<feature type="region of interest" description="Disordered" evidence="1">
    <location>
        <begin position="32"/>
        <end position="69"/>
    </location>
</feature>
<gene>
    <name evidence="2" type="ORF">TWF970_003947</name>
</gene>
<proteinExistence type="predicted"/>
<feature type="compositionally biased region" description="Polar residues" evidence="1">
    <location>
        <begin position="32"/>
        <end position="57"/>
    </location>
</feature>
<dbReference type="Proteomes" id="UP000474640">
    <property type="component" value="Unassembled WGS sequence"/>
</dbReference>
<comment type="caution">
    <text evidence="2">The sequence shown here is derived from an EMBL/GenBank/DDBJ whole genome shotgun (WGS) entry which is preliminary data.</text>
</comment>
<sequence>MSRRINYFTAAVIGMCDPNIVPRQSLTGRSGSSFNTWGSHQSGRVHQGNYHSNSSSEDTMHEPRSSYQYPHSHRQSALAAAQYPHHYHYQQRTHIPRMAGSSSRGGFHSPSEWVRAARAYNAEISGEWDKFRPLPVNWGNGDYDVPPDFPENAHQLFHMDLVREIQDLCSLFGIDAGNSRTEHILAFLKHIGAIHVAQTYPERDNYGPDY</sequence>
<evidence type="ECO:0000313" key="2">
    <source>
        <dbReference type="EMBL" id="KAF3279382.1"/>
    </source>
</evidence>
<name>A0A7C8RE07_ORBOL</name>
<organism evidence="2 3">
    <name type="scientific">Orbilia oligospora</name>
    <name type="common">Nematode-trapping fungus</name>
    <name type="synonym">Arthrobotrys oligospora</name>
    <dbReference type="NCBI Taxonomy" id="2813651"/>
    <lineage>
        <taxon>Eukaryota</taxon>
        <taxon>Fungi</taxon>
        <taxon>Dikarya</taxon>
        <taxon>Ascomycota</taxon>
        <taxon>Pezizomycotina</taxon>
        <taxon>Orbiliomycetes</taxon>
        <taxon>Orbiliales</taxon>
        <taxon>Orbiliaceae</taxon>
        <taxon>Orbilia</taxon>
    </lineage>
</organism>
<reference evidence="2 3" key="1">
    <citation type="submission" date="2020-01" db="EMBL/GenBank/DDBJ databases">
        <authorList>
            <person name="Palmer J.M."/>
        </authorList>
    </citation>
    <scope>NUCLEOTIDE SEQUENCE [LARGE SCALE GENOMIC DNA]</scope>
    <source>
        <strain evidence="2 3">TWF970</strain>
    </source>
</reference>
<accession>A0A7C8RE07</accession>